<organism evidence="1 2">
    <name type="scientific">Symmachiella dynata</name>
    <dbReference type="NCBI Taxonomy" id="2527995"/>
    <lineage>
        <taxon>Bacteria</taxon>
        <taxon>Pseudomonadati</taxon>
        <taxon>Planctomycetota</taxon>
        <taxon>Planctomycetia</taxon>
        <taxon>Planctomycetales</taxon>
        <taxon>Planctomycetaceae</taxon>
        <taxon>Symmachiella</taxon>
    </lineage>
</organism>
<dbReference type="PROSITE" id="PS51257">
    <property type="entry name" value="PROKAR_LIPOPROTEIN"/>
    <property type="match status" value="1"/>
</dbReference>
<evidence type="ECO:0000313" key="2">
    <source>
        <dbReference type="Proteomes" id="UP000319383"/>
    </source>
</evidence>
<evidence type="ECO:0000313" key="1">
    <source>
        <dbReference type="EMBL" id="QDU47202.1"/>
    </source>
</evidence>
<name>A0A517ZXJ5_9PLAN</name>
<gene>
    <name evidence="1" type="ORF">Mal52_57300</name>
</gene>
<keyword evidence="2" id="KW-1185">Reference proteome</keyword>
<proteinExistence type="predicted"/>
<sequence>MGAPRQKQWTWIVFGVFLTSCLPLTIRADEGAIQKETVAKSTSGETVKMPVNYNRAMLVVVSEQGVAGVRFLDAFERGNKTGNGVVGVSYEWRFLGREADAKEQTGRGRVFAKLKDSEVQKGTFDVQCGPMSLTWSYRQQKSGVVAFDPRNMSVHSLADNYFTKRKGDPLHKPVDLRRFLQAEANSNGSQMGAPVYYQDCAVVVKHPSGLAIFEFGEPFEHETDKEFPHYGIPFHGRFLSPGKPTREHNGEVYEERFLRGGFIKSQLNLEVGPLQMEWSQGDNSLGWVYYAPEQTPVWIVEKGSLETLIAALSTPHKSEETKPAPILEKTP</sequence>
<dbReference type="Proteomes" id="UP000319383">
    <property type="component" value="Chromosome"/>
</dbReference>
<protein>
    <submittedName>
        <fullName evidence="1">Uncharacterized protein</fullName>
    </submittedName>
</protein>
<dbReference type="KEGG" id="sdyn:Mal52_57300"/>
<dbReference type="AlphaFoldDB" id="A0A517ZXJ5"/>
<accession>A0A517ZXJ5</accession>
<dbReference type="EMBL" id="CP036276">
    <property type="protein sequence ID" value="QDU47202.1"/>
    <property type="molecule type" value="Genomic_DNA"/>
</dbReference>
<reference evidence="1 2" key="1">
    <citation type="submission" date="2019-02" db="EMBL/GenBank/DDBJ databases">
        <title>Deep-cultivation of Planctomycetes and their phenomic and genomic characterization uncovers novel biology.</title>
        <authorList>
            <person name="Wiegand S."/>
            <person name="Jogler M."/>
            <person name="Boedeker C."/>
            <person name="Pinto D."/>
            <person name="Vollmers J."/>
            <person name="Rivas-Marin E."/>
            <person name="Kohn T."/>
            <person name="Peeters S.H."/>
            <person name="Heuer A."/>
            <person name="Rast P."/>
            <person name="Oberbeckmann S."/>
            <person name="Bunk B."/>
            <person name="Jeske O."/>
            <person name="Meyerdierks A."/>
            <person name="Storesund J.E."/>
            <person name="Kallscheuer N."/>
            <person name="Luecker S."/>
            <person name="Lage O.M."/>
            <person name="Pohl T."/>
            <person name="Merkel B.J."/>
            <person name="Hornburger P."/>
            <person name="Mueller R.-W."/>
            <person name="Bruemmer F."/>
            <person name="Labrenz M."/>
            <person name="Spormann A.M."/>
            <person name="Op den Camp H."/>
            <person name="Overmann J."/>
            <person name="Amann R."/>
            <person name="Jetten M.S.M."/>
            <person name="Mascher T."/>
            <person name="Medema M.H."/>
            <person name="Devos D.P."/>
            <person name="Kaster A.-K."/>
            <person name="Ovreas L."/>
            <person name="Rohde M."/>
            <person name="Galperin M.Y."/>
            <person name="Jogler C."/>
        </authorList>
    </citation>
    <scope>NUCLEOTIDE SEQUENCE [LARGE SCALE GENOMIC DNA]</scope>
    <source>
        <strain evidence="1 2">Mal52</strain>
    </source>
</reference>
<dbReference type="RefSeq" id="WP_145379935.1">
    <property type="nucleotide sequence ID" value="NZ_CP036276.1"/>
</dbReference>